<proteinExistence type="predicted"/>
<dbReference type="Proteomes" id="UP000594923">
    <property type="component" value="Chromosome"/>
</dbReference>
<accession>A0A7M1KC69</accession>
<organism evidence="1 2">
    <name type="scientific">Pseudomonas poae</name>
    <dbReference type="NCBI Taxonomy" id="200451"/>
    <lineage>
        <taxon>Bacteria</taxon>
        <taxon>Pseudomonadati</taxon>
        <taxon>Pseudomonadota</taxon>
        <taxon>Gammaproteobacteria</taxon>
        <taxon>Pseudomonadales</taxon>
        <taxon>Pseudomonadaceae</taxon>
        <taxon>Pseudomonas</taxon>
    </lineage>
</organism>
<name>A0A7M1KC69_9PSED</name>
<gene>
    <name evidence="1" type="ORF">IMF22_15730</name>
</gene>
<dbReference type="AlphaFoldDB" id="A0A7M1KC69"/>
<evidence type="ECO:0000313" key="1">
    <source>
        <dbReference type="EMBL" id="QOQ72970.1"/>
    </source>
</evidence>
<dbReference type="RefSeq" id="WP_177016066.1">
    <property type="nucleotide sequence ID" value="NZ_CP063073.1"/>
</dbReference>
<evidence type="ECO:0000313" key="2">
    <source>
        <dbReference type="Proteomes" id="UP000594923"/>
    </source>
</evidence>
<reference evidence="1 2" key="1">
    <citation type="submission" date="2020-10" db="EMBL/GenBank/DDBJ databases">
        <title>High quality whole genome sequence of Pseudomonas poae PMA22.</title>
        <authorList>
            <person name="Hernandez J.G."/>
            <person name="Rodriguez P."/>
            <person name="Cuevas C."/>
            <person name="de la Calle F."/>
            <person name="Galan B."/>
            <person name="Garcia J.L."/>
        </authorList>
    </citation>
    <scope>NUCLEOTIDE SEQUENCE [LARGE SCALE GENOMIC DNA]</scope>
    <source>
        <strain evidence="1 2">PMA22</strain>
    </source>
</reference>
<protein>
    <submittedName>
        <fullName evidence="1">Uncharacterized protein</fullName>
    </submittedName>
</protein>
<dbReference type="EMBL" id="CP063073">
    <property type="protein sequence ID" value="QOQ72970.1"/>
    <property type="molecule type" value="Genomic_DNA"/>
</dbReference>
<sequence>MSVITKIVQSETPEDVILFATRSESGISYPRLDGLYSRNGWINIGNNLELMKLVHNMALEGLVVYKDLTLTKGPNWRSPAFLSENKYTFE</sequence>